<dbReference type="EMBL" id="JARBJD010000031">
    <property type="protein sequence ID" value="KAK2959214.1"/>
    <property type="molecule type" value="Genomic_DNA"/>
</dbReference>
<feature type="compositionally biased region" description="Polar residues" evidence="1">
    <location>
        <begin position="1"/>
        <end position="11"/>
    </location>
</feature>
<dbReference type="Pfam" id="PF02213">
    <property type="entry name" value="GYF"/>
    <property type="match status" value="1"/>
</dbReference>
<evidence type="ECO:0000313" key="3">
    <source>
        <dbReference type="EMBL" id="KAK2959214.1"/>
    </source>
</evidence>
<feature type="region of interest" description="Disordered" evidence="1">
    <location>
        <begin position="144"/>
        <end position="168"/>
    </location>
</feature>
<dbReference type="SUPFAM" id="SSF55277">
    <property type="entry name" value="GYF domain"/>
    <property type="match status" value="1"/>
</dbReference>
<sequence length="295" mass="33435">MTSQSTSTVDPTHSDPSRRLSTNYSVETLLSLFTDSCPILPELEANISQLREAKYLLSALSKPPLLRRNPRRWEQEAGRLSPSNFKTLEDYDKAILEYAPDDIWDTPPEVDLDDDNYTDIIDSQRFIDKQEDIQKQREMYKQTQFTTSAQTQPKHRQNAPQPKPAGNLTKMFDGLINVQKRAVDPSLLTGECWYYIDNSGQLQGPFATQNMSAWSQRGYIKPDLYIRLSSESKFMTVAERFEGGPSFQTPPLALDSFKTPGLTEEQARAATIQRKQNSALLGSQGTPIVQTSFKK</sequence>
<dbReference type="PROSITE" id="PS50829">
    <property type="entry name" value="GYF"/>
    <property type="match status" value="1"/>
</dbReference>
<evidence type="ECO:0000313" key="4">
    <source>
        <dbReference type="Proteomes" id="UP001281761"/>
    </source>
</evidence>
<comment type="caution">
    <text evidence="3">The sequence shown here is derived from an EMBL/GenBank/DDBJ whole genome shotgun (WGS) entry which is preliminary data.</text>
</comment>
<name>A0ABQ9Y6C4_9EUKA</name>
<proteinExistence type="predicted"/>
<evidence type="ECO:0000256" key="1">
    <source>
        <dbReference type="SAM" id="MobiDB-lite"/>
    </source>
</evidence>
<organism evidence="3 4">
    <name type="scientific">Blattamonas nauphoetae</name>
    <dbReference type="NCBI Taxonomy" id="2049346"/>
    <lineage>
        <taxon>Eukaryota</taxon>
        <taxon>Metamonada</taxon>
        <taxon>Preaxostyla</taxon>
        <taxon>Oxymonadida</taxon>
        <taxon>Blattamonas</taxon>
    </lineage>
</organism>
<accession>A0ABQ9Y6C4</accession>
<protein>
    <recommendedName>
        <fullName evidence="2">GYF domain-containing protein</fullName>
    </recommendedName>
</protein>
<dbReference type="InterPro" id="IPR035445">
    <property type="entry name" value="GYF-like_dom_sf"/>
</dbReference>
<dbReference type="Gene3D" id="3.30.1490.40">
    <property type="match status" value="1"/>
</dbReference>
<keyword evidence="4" id="KW-1185">Reference proteome</keyword>
<reference evidence="3 4" key="1">
    <citation type="journal article" date="2022" name="bioRxiv">
        <title>Genomics of Preaxostyla Flagellates Illuminates Evolutionary Transitions and the Path Towards Mitochondrial Loss.</title>
        <authorList>
            <person name="Novak L.V.F."/>
            <person name="Treitli S.C."/>
            <person name="Pyrih J."/>
            <person name="Halakuc P."/>
            <person name="Pipaliya S.V."/>
            <person name="Vacek V."/>
            <person name="Brzon O."/>
            <person name="Soukal P."/>
            <person name="Eme L."/>
            <person name="Dacks J.B."/>
            <person name="Karnkowska A."/>
            <person name="Elias M."/>
            <person name="Hampl V."/>
        </authorList>
    </citation>
    <scope>NUCLEOTIDE SEQUENCE [LARGE SCALE GENOMIC DNA]</scope>
    <source>
        <strain evidence="3">NAU3</strain>
        <tissue evidence="3">Gut</tissue>
    </source>
</reference>
<dbReference type="Proteomes" id="UP001281761">
    <property type="component" value="Unassembled WGS sequence"/>
</dbReference>
<evidence type="ECO:0000259" key="2">
    <source>
        <dbReference type="PROSITE" id="PS50829"/>
    </source>
</evidence>
<feature type="domain" description="GYF" evidence="2">
    <location>
        <begin position="190"/>
        <end position="238"/>
    </location>
</feature>
<dbReference type="InterPro" id="IPR003169">
    <property type="entry name" value="GYF"/>
</dbReference>
<dbReference type="SMART" id="SM00444">
    <property type="entry name" value="GYF"/>
    <property type="match status" value="1"/>
</dbReference>
<feature type="region of interest" description="Disordered" evidence="1">
    <location>
        <begin position="1"/>
        <end position="20"/>
    </location>
</feature>
<gene>
    <name evidence="3" type="ORF">BLNAU_5772</name>
</gene>